<comment type="caution">
    <text evidence="1">The sequence shown here is derived from an EMBL/GenBank/DDBJ whole genome shotgun (WGS) entry which is preliminary data.</text>
</comment>
<name>A0A9D1ETK1_9FIRM</name>
<dbReference type="Pfam" id="PF18941">
    <property type="entry name" value="DUF5688"/>
    <property type="match status" value="1"/>
</dbReference>
<organism evidence="1 2">
    <name type="scientific">Candidatus Limivivens intestinipullorum</name>
    <dbReference type="NCBI Taxonomy" id="2840858"/>
    <lineage>
        <taxon>Bacteria</taxon>
        <taxon>Bacillati</taxon>
        <taxon>Bacillota</taxon>
        <taxon>Clostridia</taxon>
        <taxon>Lachnospirales</taxon>
        <taxon>Lachnospiraceae</taxon>
        <taxon>Lachnospiraceae incertae sedis</taxon>
        <taxon>Candidatus Limivivens</taxon>
    </lineage>
</organism>
<accession>A0A9D1ETK1</accession>
<protein>
    <submittedName>
        <fullName evidence="1">Uncharacterized protein</fullName>
    </submittedName>
</protein>
<sequence length="294" mass="34529">MNYKEFLQYIQKKVQERLGENTRVELHHIQKNNAISRDGLLILEEGRSLSPTIYLNTYYDAYRLGMSVPEILADILAGYKNNRVPEGKETDFYKDFSNVSGRIICKLINFEKNREFLKRVPYFSYLDLAAVCCYLLEDDTIGKGTIQVYRSHLELWEITEEELFECARENTARLLPWCFQSMEELFSEHQEQAILRDSTDFFPMYILSNRLKMFGAACILYDHILESVGEKLGESFYILPSSVHECIIVPDTIPFTREMLRNMVREINETQVLPEEVLSGEVYHYDRLLHRLSV</sequence>
<reference evidence="1" key="1">
    <citation type="submission" date="2020-10" db="EMBL/GenBank/DDBJ databases">
        <authorList>
            <person name="Gilroy R."/>
        </authorList>
    </citation>
    <scope>NUCLEOTIDE SEQUENCE</scope>
    <source>
        <strain evidence="1">CHK190-19873</strain>
    </source>
</reference>
<evidence type="ECO:0000313" key="2">
    <source>
        <dbReference type="Proteomes" id="UP000823935"/>
    </source>
</evidence>
<dbReference type="Proteomes" id="UP000823935">
    <property type="component" value="Unassembled WGS sequence"/>
</dbReference>
<reference evidence="1" key="2">
    <citation type="journal article" date="2021" name="PeerJ">
        <title>Extensive microbial diversity within the chicken gut microbiome revealed by metagenomics and culture.</title>
        <authorList>
            <person name="Gilroy R."/>
            <person name="Ravi A."/>
            <person name="Getino M."/>
            <person name="Pursley I."/>
            <person name="Horton D.L."/>
            <person name="Alikhan N.F."/>
            <person name="Baker D."/>
            <person name="Gharbi K."/>
            <person name="Hall N."/>
            <person name="Watson M."/>
            <person name="Adriaenssens E.M."/>
            <person name="Foster-Nyarko E."/>
            <person name="Jarju S."/>
            <person name="Secka A."/>
            <person name="Antonio M."/>
            <person name="Oren A."/>
            <person name="Chaudhuri R.R."/>
            <person name="La Ragione R."/>
            <person name="Hildebrand F."/>
            <person name="Pallen M.J."/>
        </authorList>
    </citation>
    <scope>NUCLEOTIDE SEQUENCE</scope>
    <source>
        <strain evidence="1">CHK190-19873</strain>
    </source>
</reference>
<dbReference type="InterPro" id="IPR043743">
    <property type="entry name" value="DUF5688"/>
</dbReference>
<evidence type="ECO:0000313" key="1">
    <source>
        <dbReference type="EMBL" id="HIS32005.1"/>
    </source>
</evidence>
<dbReference type="EMBL" id="DVIQ01000065">
    <property type="protein sequence ID" value="HIS32005.1"/>
    <property type="molecule type" value="Genomic_DNA"/>
</dbReference>
<gene>
    <name evidence="1" type="ORF">IAB44_10725</name>
</gene>
<dbReference type="AlphaFoldDB" id="A0A9D1ETK1"/>
<proteinExistence type="predicted"/>